<dbReference type="EMBL" id="CAJFCV020000004">
    <property type="protein sequence ID" value="CAG9113224.1"/>
    <property type="molecule type" value="Genomic_DNA"/>
</dbReference>
<dbReference type="Proteomes" id="UP000095284">
    <property type="component" value="Unplaced"/>
</dbReference>
<dbReference type="AlphaFoldDB" id="A0A1I7SEV4"/>
<dbReference type="Proteomes" id="UP000659654">
    <property type="component" value="Unassembled WGS sequence"/>
</dbReference>
<sequence length="66" mass="6715">MKLLLLFVFFGLVTVLAVAQWGGYQQQGQANPFANWNNGGGQAAANAAAASANTAQTGNGWTGSEG</sequence>
<dbReference type="EMBL" id="CAJFDI010000004">
    <property type="protein sequence ID" value="CAD5224461.1"/>
    <property type="molecule type" value="Genomic_DNA"/>
</dbReference>
<dbReference type="Proteomes" id="UP000582659">
    <property type="component" value="Unassembled WGS sequence"/>
</dbReference>
<keyword evidence="4" id="KW-1185">Reference proteome</keyword>
<reference evidence="2" key="2">
    <citation type="submission" date="2020-09" db="EMBL/GenBank/DDBJ databases">
        <authorList>
            <person name="Kikuchi T."/>
        </authorList>
    </citation>
    <scope>NUCLEOTIDE SEQUENCE</scope>
    <source>
        <strain evidence="2">Ka4C1</strain>
    </source>
</reference>
<evidence type="ECO:0000313" key="2">
    <source>
        <dbReference type="EMBL" id="CAD5224461.1"/>
    </source>
</evidence>
<evidence type="ECO:0000256" key="1">
    <source>
        <dbReference type="SAM" id="SignalP"/>
    </source>
</evidence>
<evidence type="ECO:0000313" key="3">
    <source>
        <dbReference type="Proteomes" id="UP000095284"/>
    </source>
</evidence>
<protein>
    <submittedName>
        <fullName evidence="2">(pine wood nematode) hypothetical protein</fullName>
    </submittedName>
</protein>
<feature type="signal peptide" evidence="1">
    <location>
        <begin position="1"/>
        <end position="19"/>
    </location>
</feature>
<evidence type="ECO:0000313" key="4">
    <source>
        <dbReference type="Proteomes" id="UP000659654"/>
    </source>
</evidence>
<name>A0A1I7SEV4_BURXY</name>
<gene>
    <name evidence="2" type="ORF">BXYJ_LOCUS8055</name>
</gene>
<dbReference type="WBParaSite" id="BXY_1156400.1">
    <property type="protein sequence ID" value="BXY_1156400.1"/>
    <property type="gene ID" value="BXY_1156400"/>
</dbReference>
<reference evidence="5" key="1">
    <citation type="submission" date="2016-11" db="UniProtKB">
        <authorList>
            <consortium name="WormBaseParasite"/>
        </authorList>
    </citation>
    <scope>IDENTIFICATION</scope>
</reference>
<keyword evidence="1" id="KW-0732">Signal</keyword>
<evidence type="ECO:0000313" key="5">
    <source>
        <dbReference type="WBParaSite" id="BXY_1156400.1"/>
    </source>
</evidence>
<accession>A0A1I7SEV4</accession>
<organism evidence="3 5">
    <name type="scientific">Bursaphelenchus xylophilus</name>
    <name type="common">Pinewood nematode worm</name>
    <name type="synonym">Aphelenchoides xylophilus</name>
    <dbReference type="NCBI Taxonomy" id="6326"/>
    <lineage>
        <taxon>Eukaryota</taxon>
        <taxon>Metazoa</taxon>
        <taxon>Ecdysozoa</taxon>
        <taxon>Nematoda</taxon>
        <taxon>Chromadorea</taxon>
        <taxon>Rhabditida</taxon>
        <taxon>Tylenchina</taxon>
        <taxon>Tylenchomorpha</taxon>
        <taxon>Aphelenchoidea</taxon>
        <taxon>Aphelenchoididae</taxon>
        <taxon>Bursaphelenchus</taxon>
    </lineage>
</organism>
<feature type="chain" id="PRO_5035359977" evidence="1">
    <location>
        <begin position="20"/>
        <end position="66"/>
    </location>
</feature>
<proteinExistence type="predicted"/>